<dbReference type="HOGENOM" id="CLU_828284_0_0_6"/>
<dbReference type="InterPro" id="IPR013517">
    <property type="entry name" value="FG-GAP"/>
</dbReference>
<dbReference type="EMBL" id="CP008884">
    <property type="protein sequence ID" value="AIF46110.1"/>
    <property type="molecule type" value="Genomic_DNA"/>
</dbReference>
<dbReference type="Proteomes" id="UP000027987">
    <property type="component" value="Chromosome"/>
</dbReference>
<keyword evidence="3" id="KW-1185">Reference proteome</keyword>
<evidence type="ECO:0008006" key="4">
    <source>
        <dbReference type="Google" id="ProtNLM"/>
    </source>
</evidence>
<name>A0A075JX52_9GAMM</name>
<accession>A0A075JX52</accession>
<dbReference type="Gene3D" id="2.130.10.130">
    <property type="entry name" value="Integrin alpha, N-terminal"/>
    <property type="match status" value="1"/>
</dbReference>
<evidence type="ECO:0000313" key="2">
    <source>
        <dbReference type="EMBL" id="AIF46110.1"/>
    </source>
</evidence>
<evidence type="ECO:0000313" key="3">
    <source>
        <dbReference type="Proteomes" id="UP000027987"/>
    </source>
</evidence>
<protein>
    <recommendedName>
        <fullName evidence="4">VCBS repeat-containing protein</fullName>
    </recommendedName>
</protein>
<dbReference type="AlphaFoldDB" id="A0A075JX52"/>
<dbReference type="KEGG" id="dja:HY57_01985"/>
<dbReference type="InterPro" id="IPR028994">
    <property type="entry name" value="Integrin_alpha_N"/>
</dbReference>
<sequence length="335" mass="35496">MANQAEVLNQTMPYVAAFNEPGEPAIDLNGDGEGDLLYQNTSTGQFAYVWLDAGQGAAYGSNASSIQSLPSGYSIVAMGDLAGNGLTDLVLSNSSNAILFLMSNGDGTFTSVAGPNVPAGFRIVGAGDINGDGYADLVFENDTTHQVQYWLMNGTASTAIHTLNFPSGWYVMGIDDLWGNGRADLVWSHGANGVYVTEINDDYSLNQASTGASYGQGWRFVGSGDVNGDGYADLIFENDTTHQIEYWLMDGATRKSYLDLSLPSGYEVALVNRLSGGTVSLLLTSNARDTYVWQNDGHGNFSSSTISAFPASSAGTYYANYPSGWNIVSSTPAQP</sequence>
<keyword evidence="1" id="KW-0732">Signal</keyword>
<organism evidence="2 3">
    <name type="scientific">Dyella japonica A8</name>
    <dbReference type="NCBI Taxonomy" id="1217721"/>
    <lineage>
        <taxon>Bacteria</taxon>
        <taxon>Pseudomonadati</taxon>
        <taxon>Pseudomonadota</taxon>
        <taxon>Gammaproteobacteria</taxon>
        <taxon>Lysobacterales</taxon>
        <taxon>Rhodanobacteraceae</taxon>
        <taxon>Dyella</taxon>
    </lineage>
</organism>
<dbReference type="SUPFAM" id="SSF69318">
    <property type="entry name" value="Integrin alpha N-terminal domain"/>
    <property type="match status" value="1"/>
</dbReference>
<dbReference type="PATRIC" id="fig|1217721.7.peg.421"/>
<dbReference type="PANTHER" id="PTHR46580:SF2">
    <property type="entry name" value="MAM DOMAIN-CONTAINING PROTEIN"/>
    <property type="match status" value="1"/>
</dbReference>
<reference evidence="2 3" key="1">
    <citation type="submission" date="2014-07" db="EMBL/GenBank/DDBJ databases">
        <title>Complete Genome Sequence of Dyella japonica Strain A8 Isolated from Malaysian Tropical Soil.</title>
        <authorList>
            <person name="Hui R.K.H."/>
            <person name="Chen J.-W."/>
            <person name="Chan K.-G."/>
            <person name="Leung F.C.C."/>
        </authorList>
    </citation>
    <scope>NUCLEOTIDE SEQUENCE [LARGE SCALE GENOMIC DNA]</scope>
    <source>
        <strain evidence="2 3">A8</strain>
    </source>
</reference>
<dbReference type="Pfam" id="PF13517">
    <property type="entry name" value="FG-GAP_3"/>
    <property type="match status" value="1"/>
</dbReference>
<gene>
    <name evidence="2" type="ORF">HY57_01985</name>
</gene>
<evidence type="ECO:0000256" key="1">
    <source>
        <dbReference type="ARBA" id="ARBA00022729"/>
    </source>
</evidence>
<proteinExistence type="predicted"/>
<dbReference type="PANTHER" id="PTHR46580">
    <property type="entry name" value="SENSOR KINASE-RELATED"/>
    <property type="match status" value="1"/>
</dbReference>